<keyword evidence="4 7" id="KW-0371">Homeobox</keyword>
<feature type="region of interest" description="Disordered" evidence="9">
    <location>
        <begin position="615"/>
        <end position="644"/>
    </location>
</feature>
<dbReference type="PANTHER" id="PTHR24338">
    <property type="entry name" value="HOMEOBOX PROTEIN MSX"/>
    <property type="match status" value="1"/>
</dbReference>
<dbReference type="PANTHER" id="PTHR24338:SF0">
    <property type="entry name" value="MUSCLE SEGMENTATION HOMEOBOX"/>
    <property type="match status" value="1"/>
</dbReference>
<comment type="caution">
    <text evidence="11">The sequence shown here is derived from an EMBL/GenBank/DDBJ whole genome shotgun (WGS) entry which is preliminary data.</text>
</comment>
<evidence type="ECO:0000256" key="8">
    <source>
        <dbReference type="RuleBase" id="RU000682"/>
    </source>
</evidence>
<comment type="similarity">
    <text evidence="6">Belongs to the Msh homeobox family.</text>
</comment>
<dbReference type="GO" id="GO:0000981">
    <property type="term" value="F:DNA-binding transcription factor activity, RNA polymerase II-specific"/>
    <property type="evidence" value="ECO:0007669"/>
    <property type="project" value="InterPro"/>
</dbReference>
<evidence type="ECO:0000256" key="3">
    <source>
        <dbReference type="ARBA" id="ARBA00023125"/>
    </source>
</evidence>
<feature type="compositionally biased region" description="Acidic residues" evidence="9">
    <location>
        <begin position="271"/>
        <end position="284"/>
    </location>
</feature>
<dbReference type="GO" id="GO:0048598">
    <property type="term" value="P:embryonic morphogenesis"/>
    <property type="evidence" value="ECO:0007669"/>
    <property type="project" value="TreeGrafter"/>
</dbReference>
<keyword evidence="12" id="KW-1185">Reference proteome</keyword>
<organism evidence="11 12">
    <name type="scientific">Dermatophagoides farinae</name>
    <name type="common">American house dust mite</name>
    <dbReference type="NCBI Taxonomy" id="6954"/>
    <lineage>
        <taxon>Eukaryota</taxon>
        <taxon>Metazoa</taxon>
        <taxon>Ecdysozoa</taxon>
        <taxon>Arthropoda</taxon>
        <taxon>Chelicerata</taxon>
        <taxon>Arachnida</taxon>
        <taxon>Acari</taxon>
        <taxon>Acariformes</taxon>
        <taxon>Sarcoptiformes</taxon>
        <taxon>Astigmata</taxon>
        <taxon>Psoroptidia</taxon>
        <taxon>Analgoidea</taxon>
        <taxon>Pyroglyphidae</taxon>
        <taxon>Dermatophagoidinae</taxon>
        <taxon>Dermatophagoides</taxon>
    </lineage>
</organism>
<comment type="subcellular location">
    <subcellularLocation>
        <location evidence="1 7 8">Nucleus</location>
    </subcellularLocation>
</comment>
<dbReference type="PRINTS" id="PR00024">
    <property type="entry name" value="HOMEOBOX"/>
</dbReference>
<dbReference type="Gene3D" id="1.10.10.60">
    <property type="entry name" value="Homeodomain-like"/>
    <property type="match status" value="1"/>
</dbReference>
<feature type="compositionally biased region" description="Basic and acidic residues" evidence="9">
    <location>
        <begin position="249"/>
        <end position="258"/>
    </location>
</feature>
<dbReference type="InterPro" id="IPR020479">
    <property type="entry name" value="HD_metazoa"/>
</dbReference>
<feature type="compositionally biased region" description="Polar residues" evidence="9">
    <location>
        <begin position="259"/>
        <end position="269"/>
    </location>
</feature>
<evidence type="ECO:0000256" key="1">
    <source>
        <dbReference type="ARBA" id="ARBA00004123"/>
    </source>
</evidence>
<evidence type="ECO:0000256" key="4">
    <source>
        <dbReference type="ARBA" id="ARBA00023155"/>
    </source>
</evidence>
<keyword evidence="3 7" id="KW-0238">DNA-binding</keyword>
<dbReference type="SUPFAM" id="SSF46689">
    <property type="entry name" value="Homeodomain-like"/>
    <property type="match status" value="1"/>
</dbReference>
<keyword evidence="5 7" id="KW-0539">Nucleus</keyword>
<feature type="region of interest" description="Disordered" evidence="9">
    <location>
        <begin position="243"/>
        <end position="360"/>
    </location>
</feature>
<evidence type="ECO:0000313" key="11">
    <source>
        <dbReference type="EMBL" id="KAH9529281.1"/>
    </source>
</evidence>
<name>A0A922IF27_DERFA</name>
<dbReference type="InterPro" id="IPR050674">
    <property type="entry name" value="Msh_Homeobox_Regulators"/>
</dbReference>
<feature type="DNA-binding region" description="Homeobox" evidence="7">
    <location>
        <begin position="504"/>
        <end position="563"/>
    </location>
</feature>
<gene>
    <name evidence="11" type="primary">MSX2_1</name>
    <name evidence="11" type="ORF">DERF_003172</name>
</gene>
<feature type="compositionally biased region" description="Polar residues" evidence="9">
    <location>
        <begin position="150"/>
        <end position="164"/>
    </location>
</feature>
<sequence length="748" mass="80707">MQLSGQTLIAANLAEPVFFNNELNFNTRSHYHNHFEISHRNSNQSSINNHNHHNIIINEDRLRFQLNPQQIMSQNKSLTATSPMTMVHNSLLNSTVNQAETTMSNKVGKYVREISSSPLSVSAESNHSTSPISSPCNGKSIDSDDDERISVSSPPVKSHQVSSISNYSMPNQLAKLYGYSLGQGLPNQFSFSFGFPFPYGQQYDLNLANNLSNQQCSQNSNALPKQTKPSTNFSVASLLAGSGDNVSNEDNKHSEDSNKIINVNRNCSYSEGEDDDDIDEEMAEDSAVKSSLEKINKDNEDDDDEEEAVDMSNRNQERKISVTRLSASLSPSHQLSPPNSRSNSPFSSEFNKSSDSQQTSKNLTHQMNVDSMSAALQLQLAAAAAARHRFSVDGIMLNNSQTPGSHPLFSTHGQTHPLISGGPLHHQAAATLSSGGHPPTHQPPTWLPHPAGPHHGLGGLPGAHPLNPFHHWLAQASGPLSPSHKPGDPPRIPVKCALRKHKSNRKPRTPFTTQQLLALERKFRNKQYLSIAERAEFSNSLNLTETQVKIWFQNRRAKEKRLKEAEIEKLRLSTRPFPGPFGPFPGLPNGHPFVGFNGNIAAAAAAAAAALASSNQAQPNGGNKNCPLAPPPSSTTNTNSTSETGANSIFATFHNLNSYGQPSPSITSSSSSSLTTATTTSSHSNTLSTTITPSNKLSSSSSTKTATTTSTTNAVSLQQSSSSSSSEPSSSSAIHRNSTSKSSKSVQK</sequence>
<dbReference type="InterPro" id="IPR009057">
    <property type="entry name" value="Homeodomain-like_sf"/>
</dbReference>
<dbReference type="Proteomes" id="UP000790347">
    <property type="component" value="Unassembled WGS sequence"/>
</dbReference>
<keyword evidence="2" id="KW-0217">Developmental protein</keyword>
<feature type="compositionally biased region" description="Polar residues" evidence="9">
    <location>
        <begin position="120"/>
        <end position="137"/>
    </location>
</feature>
<feature type="compositionally biased region" description="Polar residues" evidence="9">
    <location>
        <begin position="733"/>
        <end position="748"/>
    </location>
</feature>
<feature type="region of interest" description="Disordered" evidence="9">
    <location>
        <begin position="661"/>
        <end position="748"/>
    </location>
</feature>
<dbReference type="AlphaFoldDB" id="A0A922IF27"/>
<evidence type="ECO:0000313" key="12">
    <source>
        <dbReference type="Proteomes" id="UP000790347"/>
    </source>
</evidence>
<accession>A0A922IF27</accession>
<dbReference type="Pfam" id="PF00046">
    <property type="entry name" value="Homeodomain"/>
    <property type="match status" value="1"/>
</dbReference>
<proteinExistence type="inferred from homology"/>
<feature type="region of interest" description="Disordered" evidence="9">
    <location>
        <begin position="120"/>
        <end position="164"/>
    </location>
</feature>
<feature type="compositionally biased region" description="Low complexity" evidence="9">
    <location>
        <begin position="336"/>
        <end position="351"/>
    </location>
</feature>
<evidence type="ECO:0000256" key="6">
    <source>
        <dbReference type="ARBA" id="ARBA00038425"/>
    </source>
</evidence>
<feature type="compositionally biased region" description="Low complexity" evidence="9">
    <location>
        <begin position="663"/>
        <end position="732"/>
    </location>
</feature>
<feature type="compositionally biased region" description="Polar residues" evidence="9">
    <location>
        <begin position="323"/>
        <end position="335"/>
    </location>
</feature>
<evidence type="ECO:0000256" key="2">
    <source>
        <dbReference type="ARBA" id="ARBA00022473"/>
    </source>
</evidence>
<evidence type="ECO:0000256" key="7">
    <source>
        <dbReference type="PROSITE-ProRule" id="PRU00108"/>
    </source>
</evidence>
<dbReference type="PROSITE" id="PS50071">
    <property type="entry name" value="HOMEOBOX_2"/>
    <property type="match status" value="1"/>
</dbReference>
<evidence type="ECO:0000256" key="9">
    <source>
        <dbReference type="SAM" id="MobiDB-lite"/>
    </source>
</evidence>
<dbReference type="GO" id="GO:0000977">
    <property type="term" value="F:RNA polymerase II transcription regulatory region sequence-specific DNA binding"/>
    <property type="evidence" value="ECO:0007669"/>
    <property type="project" value="TreeGrafter"/>
</dbReference>
<reference evidence="11" key="2">
    <citation type="journal article" date="2022" name="Res Sq">
        <title>Comparative Genomics Reveals Insights into the Divergent Evolution of Astigmatic Mites and Household Pest Adaptations.</title>
        <authorList>
            <person name="Xiong Q."/>
            <person name="Wan A.T.-Y."/>
            <person name="Liu X.-Y."/>
            <person name="Fung C.S.-H."/>
            <person name="Xiao X."/>
            <person name="Malainual N."/>
            <person name="Hou J."/>
            <person name="Wang L."/>
            <person name="Wang M."/>
            <person name="Yang K."/>
            <person name="Cui Y."/>
            <person name="Leung E."/>
            <person name="Nong W."/>
            <person name="Shin S.-K."/>
            <person name="Au S."/>
            <person name="Jeong K.Y."/>
            <person name="Chew F.T."/>
            <person name="Hui J."/>
            <person name="Leung T.F."/>
            <person name="Tungtrongchitr A."/>
            <person name="Zhong N."/>
            <person name="Liu Z."/>
            <person name="Tsui S."/>
        </authorList>
    </citation>
    <scope>NUCLEOTIDE SEQUENCE</scope>
    <source>
        <strain evidence="11">Derf</strain>
        <tissue evidence="11">Whole organism</tissue>
    </source>
</reference>
<dbReference type="EMBL" id="ASGP02000001">
    <property type="protein sequence ID" value="KAH9529281.1"/>
    <property type="molecule type" value="Genomic_DNA"/>
</dbReference>
<dbReference type="CDD" id="cd00086">
    <property type="entry name" value="homeodomain"/>
    <property type="match status" value="1"/>
</dbReference>
<dbReference type="SMART" id="SM00389">
    <property type="entry name" value="HOX"/>
    <property type="match status" value="1"/>
</dbReference>
<dbReference type="InterPro" id="IPR017970">
    <property type="entry name" value="Homeobox_CS"/>
</dbReference>
<feature type="domain" description="Homeobox" evidence="10">
    <location>
        <begin position="502"/>
        <end position="562"/>
    </location>
</feature>
<feature type="compositionally biased region" description="Acidic residues" evidence="9">
    <location>
        <begin position="299"/>
        <end position="309"/>
    </location>
</feature>
<evidence type="ECO:0000259" key="10">
    <source>
        <dbReference type="PROSITE" id="PS50071"/>
    </source>
</evidence>
<dbReference type="GO" id="GO:0005634">
    <property type="term" value="C:nucleus"/>
    <property type="evidence" value="ECO:0007669"/>
    <property type="project" value="UniProtKB-SubCell"/>
</dbReference>
<dbReference type="InterPro" id="IPR001356">
    <property type="entry name" value="HD"/>
</dbReference>
<dbReference type="PROSITE" id="PS00027">
    <property type="entry name" value="HOMEOBOX_1"/>
    <property type="match status" value="1"/>
</dbReference>
<reference evidence="11" key="1">
    <citation type="submission" date="2013-05" db="EMBL/GenBank/DDBJ databases">
        <authorList>
            <person name="Yim A.K.Y."/>
            <person name="Chan T.F."/>
            <person name="Ji K.M."/>
            <person name="Liu X.Y."/>
            <person name="Zhou J.W."/>
            <person name="Li R.Q."/>
            <person name="Yang K.Y."/>
            <person name="Li J."/>
            <person name="Li M."/>
            <person name="Law P.T.W."/>
            <person name="Wu Y.L."/>
            <person name="Cai Z.L."/>
            <person name="Qin H."/>
            <person name="Bao Y."/>
            <person name="Leung R.K.K."/>
            <person name="Ng P.K.S."/>
            <person name="Zou J."/>
            <person name="Zhong X.J."/>
            <person name="Ran P.X."/>
            <person name="Zhong N.S."/>
            <person name="Liu Z.G."/>
            <person name="Tsui S.K.W."/>
        </authorList>
    </citation>
    <scope>NUCLEOTIDE SEQUENCE</scope>
    <source>
        <strain evidence="11">Derf</strain>
        <tissue evidence="11">Whole organism</tissue>
    </source>
</reference>
<protein>
    <submittedName>
        <fullName evidence="11">Homeobox protein MSX-2</fullName>
    </submittedName>
</protein>
<evidence type="ECO:0000256" key="5">
    <source>
        <dbReference type="ARBA" id="ARBA00023242"/>
    </source>
</evidence>